<dbReference type="STRING" id="323259.Mhun_0939"/>
<keyword evidence="1" id="KW-0808">Transferase</keyword>
<evidence type="ECO:0000259" key="2">
    <source>
        <dbReference type="Pfam" id="PF12804"/>
    </source>
</evidence>
<feature type="domain" description="MobA-like NTP transferase" evidence="2">
    <location>
        <begin position="3"/>
        <end position="125"/>
    </location>
</feature>
<accession>Q2FN56</accession>
<reference evidence="4" key="1">
    <citation type="journal article" date="2016" name="Stand. Genomic Sci.">
        <title>Complete genome sequence of Methanospirillum hungatei type strain JF1.</title>
        <authorList>
            <person name="Gunsalus R.P."/>
            <person name="Cook L.E."/>
            <person name="Crable B."/>
            <person name="Rohlin L."/>
            <person name="McDonald E."/>
            <person name="Mouttaki H."/>
            <person name="Sieber J.R."/>
            <person name="Poweleit N."/>
            <person name="Zhou H."/>
            <person name="Lapidus A.L."/>
            <person name="Daligault H.E."/>
            <person name="Land M."/>
            <person name="Gilna P."/>
            <person name="Ivanova N."/>
            <person name="Kyrpides N."/>
            <person name="Culley D.E."/>
            <person name="McInerney M.J."/>
        </authorList>
    </citation>
    <scope>NUCLEOTIDE SEQUENCE [LARGE SCALE GENOMIC DNA]</scope>
    <source>
        <strain evidence="4">ATCC 27890 / DSM 864 / NBRC 100397 / JF-1</strain>
    </source>
</reference>
<evidence type="ECO:0000256" key="1">
    <source>
        <dbReference type="ARBA" id="ARBA00022679"/>
    </source>
</evidence>
<dbReference type="KEGG" id="mhu:Mhun_0939"/>
<dbReference type="InterPro" id="IPR029044">
    <property type="entry name" value="Nucleotide-diphossugar_trans"/>
</dbReference>
<dbReference type="SUPFAM" id="SSF53448">
    <property type="entry name" value="Nucleotide-diphospho-sugar transferases"/>
    <property type="match status" value="1"/>
</dbReference>
<dbReference type="Pfam" id="PF12804">
    <property type="entry name" value="NTP_transf_3"/>
    <property type="match status" value="1"/>
</dbReference>
<gene>
    <name evidence="3" type="ordered locus">Mhun_0939</name>
</gene>
<name>Q2FN56_METHJ</name>
<dbReference type="OrthoDB" id="9782at2157"/>
<dbReference type="Proteomes" id="UP000001941">
    <property type="component" value="Chromosome"/>
</dbReference>
<dbReference type="GO" id="GO:0016779">
    <property type="term" value="F:nucleotidyltransferase activity"/>
    <property type="evidence" value="ECO:0007669"/>
    <property type="project" value="UniProtKB-ARBA"/>
</dbReference>
<dbReference type="RefSeq" id="WP_011447968.1">
    <property type="nucleotide sequence ID" value="NC_007796.1"/>
</dbReference>
<evidence type="ECO:0000313" key="4">
    <source>
        <dbReference type="Proteomes" id="UP000001941"/>
    </source>
</evidence>
<dbReference type="GeneID" id="3923061"/>
<dbReference type="Gene3D" id="3.90.550.10">
    <property type="entry name" value="Spore Coat Polysaccharide Biosynthesis Protein SpsA, Chain A"/>
    <property type="match status" value="1"/>
</dbReference>
<evidence type="ECO:0000313" key="3">
    <source>
        <dbReference type="EMBL" id="ABD40689.1"/>
    </source>
</evidence>
<dbReference type="eggNOG" id="arCOG01871">
    <property type="taxonomic scope" value="Archaea"/>
</dbReference>
<dbReference type="EMBL" id="CP000254">
    <property type="protein sequence ID" value="ABD40689.1"/>
    <property type="molecule type" value="Genomic_DNA"/>
</dbReference>
<protein>
    <submittedName>
        <fullName evidence="3">5-deoxyadenosylcobinamide phosphate nucleotidyltransferase</fullName>
    </submittedName>
</protein>
<dbReference type="InterPro" id="IPR025877">
    <property type="entry name" value="MobA-like_NTP_Trfase"/>
</dbReference>
<dbReference type="InParanoid" id="Q2FN56"/>
<proteinExistence type="predicted"/>
<organism evidence="3 4">
    <name type="scientific">Methanospirillum hungatei JF-1 (strain ATCC 27890 / DSM 864 / NBRC 100397 / JF-1)</name>
    <dbReference type="NCBI Taxonomy" id="323259"/>
    <lineage>
        <taxon>Archaea</taxon>
        <taxon>Methanobacteriati</taxon>
        <taxon>Methanobacteriota</taxon>
        <taxon>Stenosarchaea group</taxon>
        <taxon>Methanomicrobia</taxon>
        <taxon>Methanomicrobiales</taxon>
        <taxon>Methanospirillaceae</taxon>
        <taxon>Methanospirillum</taxon>
    </lineage>
</organism>
<dbReference type="PANTHER" id="PTHR19136">
    <property type="entry name" value="MOLYBDENUM COFACTOR GUANYLYLTRANSFERASE"/>
    <property type="match status" value="1"/>
</dbReference>
<dbReference type="HOGENOM" id="CLU_098907_0_0_2"/>
<dbReference type="EnsemblBacteria" id="ABD40689">
    <property type="protein sequence ID" value="ABD40689"/>
    <property type="gene ID" value="Mhun_0939"/>
</dbReference>
<sequence>MFALIMAGGRASRLGMGEKALTRIHDKPLLSFVLNAVEMAELEPVVIVSPLTPYTTNYCRMHDIPWICTDGKGYVQDICQAVGELSISGPFLTICADLPGITADHIRKIIEQFHESGRPACSVWAPDPKKTSSDTFPGIPVGMNILTGSMIDREQDEIQIIIPDPLLTLNINTPEDLKTAEIMLKRMKSSDVQPTLL</sequence>
<dbReference type="AlphaFoldDB" id="Q2FN56"/>
<dbReference type="FunCoup" id="Q2FN56">
    <property type="interactions" value="6"/>
</dbReference>
<keyword evidence="4" id="KW-1185">Reference proteome</keyword>
<dbReference type="PANTHER" id="PTHR19136:SF86">
    <property type="entry name" value="ADENOSYLCOBINAMIDE-PHOSPHATE GUANYLYLTRANSFERASE"/>
    <property type="match status" value="1"/>
</dbReference>